<dbReference type="InterPro" id="IPR007348">
    <property type="entry name" value="CopC_dom"/>
</dbReference>
<evidence type="ECO:0000256" key="2">
    <source>
        <dbReference type="ARBA" id="ARBA00022723"/>
    </source>
</evidence>
<name>A0A0D0FKQ3_9BACI</name>
<feature type="chain" id="PRO_5007394732" description="CopC domain-containing protein" evidence="6">
    <location>
        <begin position="23"/>
        <end position="205"/>
    </location>
</feature>
<dbReference type="GO" id="GO:0046688">
    <property type="term" value="P:response to copper ion"/>
    <property type="evidence" value="ECO:0007669"/>
    <property type="project" value="InterPro"/>
</dbReference>
<organism evidence="8 9">
    <name type="scientific">Caldibacillus thermoamylovorans</name>
    <dbReference type="NCBI Taxonomy" id="35841"/>
    <lineage>
        <taxon>Bacteria</taxon>
        <taxon>Bacillati</taxon>
        <taxon>Bacillota</taxon>
        <taxon>Bacilli</taxon>
        <taxon>Bacillales</taxon>
        <taxon>Bacillaceae</taxon>
        <taxon>Caldibacillus</taxon>
    </lineage>
</organism>
<dbReference type="PANTHER" id="PTHR34820">
    <property type="entry name" value="INNER MEMBRANE PROTEIN YEBZ"/>
    <property type="match status" value="1"/>
</dbReference>
<dbReference type="PANTHER" id="PTHR34820:SF4">
    <property type="entry name" value="INNER MEMBRANE PROTEIN YEBZ"/>
    <property type="match status" value="1"/>
</dbReference>
<dbReference type="RefSeq" id="WP_041845737.1">
    <property type="nucleotide sequence ID" value="NZ_JXLR01000063.1"/>
</dbReference>
<dbReference type="GO" id="GO:0042597">
    <property type="term" value="C:periplasmic space"/>
    <property type="evidence" value="ECO:0007669"/>
    <property type="project" value="InterPro"/>
</dbReference>
<keyword evidence="4" id="KW-0186">Copper</keyword>
<sequence length="205" mass="23260">MGKRLLILLVFVFSISSNQVLAHTSLEDSTPKDGQVITEPIQELILIFGTKIEQSSNLKVSSLNGDSVELQDIVIEHDTMKASLAEPLQNGSYQVDWQIIGADGHPIQGFISFSVDMPSNEQLDDEFMENEEKLKQVEEVPKPTPKQQKREVEQNNIPSYVIPIITGLLFVIVVFSFIWLMRRGKNKCLYSHLSVNPYCIYVFLF</sequence>
<comment type="caution">
    <text evidence="8">The sequence shown here is derived from an EMBL/GenBank/DDBJ whole genome shotgun (WGS) entry which is preliminary data.</text>
</comment>
<dbReference type="Pfam" id="PF04234">
    <property type="entry name" value="CopC"/>
    <property type="match status" value="1"/>
</dbReference>
<keyword evidence="5" id="KW-0472">Membrane</keyword>
<evidence type="ECO:0000256" key="6">
    <source>
        <dbReference type="SAM" id="SignalP"/>
    </source>
</evidence>
<dbReference type="Gene3D" id="2.60.40.1220">
    <property type="match status" value="1"/>
</dbReference>
<feature type="transmembrane region" description="Helical" evidence="5">
    <location>
        <begin position="160"/>
        <end position="181"/>
    </location>
</feature>
<evidence type="ECO:0000313" key="8">
    <source>
        <dbReference type="EMBL" id="KIO74298.1"/>
    </source>
</evidence>
<dbReference type="OrthoDB" id="2353937at2"/>
<accession>A0A0D0FKQ3</accession>
<dbReference type="InterPro" id="IPR014756">
    <property type="entry name" value="Ig_E-set"/>
</dbReference>
<evidence type="ECO:0000256" key="5">
    <source>
        <dbReference type="SAM" id="Phobius"/>
    </source>
</evidence>
<keyword evidence="2" id="KW-0479">Metal-binding</keyword>
<comment type="subcellular location">
    <subcellularLocation>
        <location evidence="1">Cell envelope</location>
    </subcellularLocation>
</comment>
<evidence type="ECO:0000256" key="4">
    <source>
        <dbReference type="ARBA" id="ARBA00023008"/>
    </source>
</evidence>
<reference evidence="8 9" key="1">
    <citation type="submission" date="2015-01" db="EMBL/GenBank/DDBJ databases">
        <title>Draft Genome Sequences of Four Bacillus thermoamylovorans Strains, Isolated From Food Products.</title>
        <authorList>
            <person name="Krawcyk A.O."/>
            <person name="Berendsen E.M."/>
            <person name="Eijlander R.T."/>
            <person name="de Jong A."/>
            <person name="Wells-Bennik M."/>
            <person name="Kuipers O.P."/>
        </authorList>
    </citation>
    <scope>NUCLEOTIDE SEQUENCE [LARGE SCALE GENOMIC DNA]</scope>
    <source>
        <strain evidence="8 9">B4167</strain>
    </source>
</reference>
<keyword evidence="5" id="KW-0812">Transmembrane</keyword>
<dbReference type="InterPro" id="IPR032694">
    <property type="entry name" value="CopC/D"/>
</dbReference>
<feature type="signal peptide" evidence="6">
    <location>
        <begin position="1"/>
        <end position="22"/>
    </location>
</feature>
<dbReference type="EMBL" id="JXLU01000005">
    <property type="protein sequence ID" value="KIO74298.1"/>
    <property type="molecule type" value="Genomic_DNA"/>
</dbReference>
<keyword evidence="3 6" id="KW-0732">Signal</keyword>
<feature type="domain" description="CopC" evidence="7">
    <location>
        <begin position="23"/>
        <end position="115"/>
    </location>
</feature>
<evidence type="ECO:0000256" key="3">
    <source>
        <dbReference type="ARBA" id="ARBA00022729"/>
    </source>
</evidence>
<dbReference type="GO" id="GO:0005507">
    <property type="term" value="F:copper ion binding"/>
    <property type="evidence" value="ECO:0007669"/>
    <property type="project" value="InterPro"/>
</dbReference>
<dbReference type="InterPro" id="IPR014755">
    <property type="entry name" value="Cu-Rt/internalin_Ig-like"/>
</dbReference>
<gene>
    <name evidence="8" type="ORF">B4167_1507</name>
</gene>
<dbReference type="AlphaFoldDB" id="A0A0D0FKQ3"/>
<proteinExistence type="predicted"/>
<keyword evidence="5" id="KW-1133">Transmembrane helix</keyword>
<evidence type="ECO:0000313" key="9">
    <source>
        <dbReference type="Proteomes" id="UP000032076"/>
    </source>
</evidence>
<dbReference type="SUPFAM" id="SSF81296">
    <property type="entry name" value="E set domains"/>
    <property type="match status" value="1"/>
</dbReference>
<dbReference type="Proteomes" id="UP000032076">
    <property type="component" value="Unassembled WGS sequence"/>
</dbReference>
<dbReference type="GO" id="GO:0006825">
    <property type="term" value="P:copper ion transport"/>
    <property type="evidence" value="ECO:0007669"/>
    <property type="project" value="InterPro"/>
</dbReference>
<protein>
    <recommendedName>
        <fullName evidence="7">CopC domain-containing protein</fullName>
    </recommendedName>
</protein>
<evidence type="ECO:0000256" key="1">
    <source>
        <dbReference type="ARBA" id="ARBA00004196"/>
    </source>
</evidence>
<dbReference type="GO" id="GO:0005886">
    <property type="term" value="C:plasma membrane"/>
    <property type="evidence" value="ECO:0007669"/>
    <property type="project" value="TreeGrafter"/>
</dbReference>
<dbReference type="GO" id="GO:0030313">
    <property type="term" value="C:cell envelope"/>
    <property type="evidence" value="ECO:0007669"/>
    <property type="project" value="UniProtKB-SubCell"/>
</dbReference>
<evidence type="ECO:0000259" key="7">
    <source>
        <dbReference type="Pfam" id="PF04234"/>
    </source>
</evidence>